<dbReference type="InterPro" id="IPR004675">
    <property type="entry name" value="AhpD_core"/>
</dbReference>
<name>A0A0M7A3P9_9HYPH</name>
<dbReference type="SUPFAM" id="SSF69118">
    <property type="entry name" value="AhpD-like"/>
    <property type="match status" value="1"/>
</dbReference>
<dbReference type="Proteomes" id="UP000053235">
    <property type="component" value="Unassembled WGS sequence"/>
</dbReference>
<evidence type="ECO:0000313" key="3">
    <source>
        <dbReference type="Proteomes" id="UP000053235"/>
    </source>
</evidence>
<keyword evidence="3" id="KW-1185">Reference proteome</keyword>
<dbReference type="Pfam" id="PF02627">
    <property type="entry name" value="CMD"/>
    <property type="match status" value="1"/>
</dbReference>
<dbReference type="EMBL" id="CXWD01000007">
    <property type="protein sequence ID" value="CTQ69201.1"/>
    <property type="molecule type" value="Genomic_DNA"/>
</dbReference>
<keyword evidence="2" id="KW-0575">Peroxidase</keyword>
<dbReference type="AlphaFoldDB" id="A0A0M7A3P9"/>
<dbReference type="InterPro" id="IPR003779">
    <property type="entry name" value="CMD-like"/>
</dbReference>
<reference evidence="3" key="1">
    <citation type="submission" date="2015-07" db="EMBL/GenBank/DDBJ databases">
        <authorList>
            <person name="Rodrigo-Torres Lidia"/>
            <person name="Arahal R.David."/>
        </authorList>
    </citation>
    <scope>NUCLEOTIDE SEQUENCE [LARGE SCALE GENOMIC DNA]</scope>
    <source>
        <strain evidence="3">CECT 5112</strain>
    </source>
</reference>
<keyword evidence="2" id="KW-0560">Oxidoreductase</keyword>
<proteinExistence type="predicted"/>
<evidence type="ECO:0000313" key="2">
    <source>
        <dbReference type="EMBL" id="CTQ69201.1"/>
    </source>
</evidence>
<dbReference type="PANTHER" id="PTHR35446:SF2">
    <property type="entry name" value="CARBOXYMUCONOLACTONE DECARBOXYLASE-LIKE DOMAIN-CONTAINING PROTEIN"/>
    <property type="match status" value="1"/>
</dbReference>
<accession>A0A0M7A3P9</accession>
<dbReference type="RefSeq" id="WP_055671903.1">
    <property type="nucleotide sequence ID" value="NZ_CXWD01000007.1"/>
</dbReference>
<dbReference type="InterPro" id="IPR029032">
    <property type="entry name" value="AhpD-like"/>
</dbReference>
<dbReference type="PANTHER" id="PTHR35446">
    <property type="entry name" value="SI:CH211-175M2.5"/>
    <property type="match status" value="1"/>
</dbReference>
<feature type="domain" description="Carboxymuconolactone decarboxylase-like" evidence="1">
    <location>
        <begin position="27"/>
        <end position="97"/>
    </location>
</feature>
<dbReference type="GO" id="GO:0051920">
    <property type="term" value="F:peroxiredoxin activity"/>
    <property type="evidence" value="ECO:0007669"/>
    <property type="project" value="InterPro"/>
</dbReference>
<protein>
    <submittedName>
        <fullName evidence="2">Alkylhydroperoxidase AhpD family core domain protein</fullName>
    </submittedName>
</protein>
<dbReference type="NCBIfam" id="TIGR00778">
    <property type="entry name" value="ahpD_dom"/>
    <property type="match status" value="1"/>
</dbReference>
<organism evidence="2 3">
    <name type="scientific">Roseibium alexandrii</name>
    <dbReference type="NCBI Taxonomy" id="388408"/>
    <lineage>
        <taxon>Bacteria</taxon>
        <taxon>Pseudomonadati</taxon>
        <taxon>Pseudomonadota</taxon>
        <taxon>Alphaproteobacteria</taxon>
        <taxon>Hyphomicrobiales</taxon>
        <taxon>Stappiaceae</taxon>
        <taxon>Roseibium</taxon>
    </lineage>
</organism>
<gene>
    <name evidence="2" type="ORF">LAX5112_02020</name>
</gene>
<evidence type="ECO:0000259" key="1">
    <source>
        <dbReference type="Pfam" id="PF02627"/>
    </source>
</evidence>
<sequence length="144" mass="16141">MTATTAPVNHHQQIPGIAQTLGGVSASFAKEGLDPKLQHLVDLRVSQINQCAFCVKMHIKEALAAGEYSERLERLIVWRHVDDFSEKEKAALAYAEALTYMKSEQSYGPLRAELRKHFTEAEISLLTAAIGMINLWNRVQISNY</sequence>
<dbReference type="Gene3D" id="1.20.1290.10">
    <property type="entry name" value="AhpD-like"/>
    <property type="match status" value="1"/>
</dbReference>
<dbReference type="STRING" id="388408.LAX5112_02020"/>